<dbReference type="Pfam" id="PF07690">
    <property type="entry name" value="MFS_1"/>
    <property type="match status" value="1"/>
</dbReference>
<keyword evidence="4 7" id="KW-1133">Transmembrane helix</keyword>
<keyword evidence="2" id="KW-0813">Transport</keyword>
<feature type="transmembrane region" description="Helical" evidence="7">
    <location>
        <begin position="489"/>
        <end position="512"/>
    </location>
</feature>
<sequence>MPFADSVTETTREDLAATEEPASWRNMPNKLLLSTLAAARITELFSERSHAAYMFYQIRSFSPESQDSGSHIAAQSGILLASWAAAQSLTAMWWGRVADSPKVGRKQVILIGLTGTAMSTMGIGFSRSFFSILIWKILAGGLNTNLGIMRSMIGEAIEHRFQSRAFLLLPMCLNVGELFGPLLGGFLTDPSVSINKIRDTSSQGTKGSGFKAKFPYALPNLTCALLIGVSALVVIFALEETHPALQDKQDRGRRFGKWVYSRVLSNAYYKHRYQQLPRADDVELSSPQVRASDTDLFPGDSGRISTDSPITSKEPDAVDLVSPTLGGSILPRIVTRKVTLTLYTHHILMLHFSTFMATIPSFLSAPRSAWTQPTKRSILHFSGGLEFSSGQVGIAMSFLGLAGLLFQLLVYPAVISKIGSLRSYRIFLLFSALSYILLPFLTLLPEKAVVLWPCLAIVLVFQALSRTFALPCTIILVNNCSPEPSVRGTIHGLALSLGSAARILGPLAGGWALGLGLEKDMVWGVWWCLSALVGLNYILISIIASID</sequence>
<feature type="transmembrane region" description="Helical" evidence="7">
    <location>
        <begin position="132"/>
        <end position="153"/>
    </location>
</feature>
<reference evidence="8 9" key="1">
    <citation type="journal article" date="2018" name="Front. Microbiol.">
        <title>Genome-Wide Analysis of Corynespora cassiicola Leaf Fall Disease Putative Effectors.</title>
        <authorList>
            <person name="Lopez D."/>
            <person name="Ribeiro S."/>
            <person name="Label P."/>
            <person name="Fumanal B."/>
            <person name="Venisse J.S."/>
            <person name="Kohler A."/>
            <person name="de Oliveira R.R."/>
            <person name="Labutti K."/>
            <person name="Lipzen A."/>
            <person name="Lail K."/>
            <person name="Bauer D."/>
            <person name="Ohm R.A."/>
            <person name="Barry K.W."/>
            <person name="Spatafora J."/>
            <person name="Grigoriev I.V."/>
            <person name="Martin F.M."/>
            <person name="Pujade-Renaud V."/>
        </authorList>
    </citation>
    <scope>NUCLEOTIDE SEQUENCE [LARGE SCALE GENOMIC DNA]</scope>
    <source>
        <strain evidence="8 9">Philippines</strain>
    </source>
</reference>
<evidence type="ECO:0000256" key="3">
    <source>
        <dbReference type="ARBA" id="ARBA00022692"/>
    </source>
</evidence>
<keyword evidence="5 7" id="KW-0472">Membrane</keyword>
<dbReference type="Gene3D" id="1.20.1250.20">
    <property type="entry name" value="MFS general substrate transporter like domains"/>
    <property type="match status" value="1"/>
</dbReference>
<dbReference type="EMBL" id="KZ678129">
    <property type="protein sequence ID" value="PSN73752.1"/>
    <property type="molecule type" value="Genomic_DNA"/>
</dbReference>
<dbReference type="PANTHER" id="PTHR23504:SF6">
    <property type="entry name" value="MULTIDRUG TRANSPORTER, PUTATIVE (AFU_ORTHOLOGUE AFUA_4G08740)-RELATED"/>
    <property type="match status" value="1"/>
</dbReference>
<dbReference type="PANTHER" id="PTHR23504">
    <property type="entry name" value="MAJOR FACILITATOR SUPERFAMILY DOMAIN-CONTAINING PROTEIN 10"/>
    <property type="match status" value="1"/>
</dbReference>
<dbReference type="InterPro" id="IPR001958">
    <property type="entry name" value="Tet-R_TetA/multi-R_MdtG-like"/>
</dbReference>
<evidence type="ECO:0000256" key="6">
    <source>
        <dbReference type="SAM" id="MobiDB-lite"/>
    </source>
</evidence>
<feature type="transmembrane region" description="Helical" evidence="7">
    <location>
        <begin position="165"/>
        <end position="187"/>
    </location>
</feature>
<organism evidence="8 9">
    <name type="scientific">Corynespora cassiicola Philippines</name>
    <dbReference type="NCBI Taxonomy" id="1448308"/>
    <lineage>
        <taxon>Eukaryota</taxon>
        <taxon>Fungi</taxon>
        <taxon>Dikarya</taxon>
        <taxon>Ascomycota</taxon>
        <taxon>Pezizomycotina</taxon>
        <taxon>Dothideomycetes</taxon>
        <taxon>Pleosporomycetidae</taxon>
        <taxon>Pleosporales</taxon>
        <taxon>Corynesporascaceae</taxon>
        <taxon>Corynespora</taxon>
    </lineage>
</organism>
<evidence type="ECO:0000256" key="4">
    <source>
        <dbReference type="ARBA" id="ARBA00022989"/>
    </source>
</evidence>
<feature type="transmembrane region" description="Helical" evidence="7">
    <location>
        <begin position="426"/>
        <end position="444"/>
    </location>
</feature>
<keyword evidence="3 7" id="KW-0812">Transmembrane</keyword>
<comment type="subcellular location">
    <subcellularLocation>
        <location evidence="1">Membrane</location>
        <topology evidence="1">Multi-pass membrane protein</topology>
    </subcellularLocation>
</comment>
<accession>A0A2T2P7V5</accession>
<feature type="transmembrane region" description="Helical" evidence="7">
    <location>
        <begin position="72"/>
        <end position="95"/>
    </location>
</feature>
<evidence type="ECO:0000256" key="7">
    <source>
        <dbReference type="SAM" id="Phobius"/>
    </source>
</evidence>
<feature type="transmembrane region" description="Helical" evidence="7">
    <location>
        <begin position="524"/>
        <end position="546"/>
    </location>
</feature>
<dbReference type="PRINTS" id="PR01035">
    <property type="entry name" value="TCRTETA"/>
</dbReference>
<evidence type="ECO:0000256" key="1">
    <source>
        <dbReference type="ARBA" id="ARBA00004141"/>
    </source>
</evidence>
<feature type="transmembrane region" description="Helical" evidence="7">
    <location>
        <begin position="450"/>
        <end position="477"/>
    </location>
</feature>
<dbReference type="InterPro" id="IPR036259">
    <property type="entry name" value="MFS_trans_sf"/>
</dbReference>
<evidence type="ECO:0000256" key="2">
    <source>
        <dbReference type="ARBA" id="ARBA00022448"/>
    </source>
</evidence>
<keyword evidence="9" id="KW-1185">Reference proteome</keyword>
<name>A0A2T2P7V5_CORCC</name>
<dbReference type="InterPro" id="IPR011701">
    <property type="entry name" value="MFS"/>
</dbReference>
<dbReference type="AlphaFoldDB" id="A0A2T2P7V5"/>
<feature type="region of interest" description="Disordered" evidence="6">
    <location>
        <begin position="1"/>
        <end position="20"/>
    </location>
</feature>
<evidence type="ECO:0000256" key="5">
    <source>
        <dbReference type="ARBA" id="ARBA00023136"/>
    </source>
</evidence>
<feature type="transmembrane region" description="Helical" evidence="7">
    <location>
        <begin position="216"/>
        <end position="238"/>
    </location>
</feature>
<feature type="transmembrane region" description="Helical" evidence="7">
    <location>
        <begin position="107"/>
        <end position="126"/>
    </location>
</feature>
<dbReference type="OrthoDB" id="10262656at2759"/>
<dbReference type="GO" id="GO:0022857">
    <property type="term" value="F:transmembrane transporter activity"/>
    <property type="evidence" value="ECO:0007669"/>
    <property type="project" value="InterPro"/>
</dbReference>
<gene>
    <name evidence="8" type="ORF">BS50DRAFT_481700</name>
</gene>
<dbReference type="GO" id="GO:0016020">
    <property type="term" value="C:membrane"/>
    <property type="evidence" value="ECO:0007669"/>
    <property type="project" value="UniProtKB-SubCell"/>
</dbReference>
<evidence type="ECO:0000313" key="9">
    <source>
        <dbReference type="Proteomes" id="UP000240883"/>
    </source>
</evidence>
<feature type="transmembrane region" description="Helical" evidence="7">
    <location>
        <begin position="392"/>
        <end position="414"/>
    </location>
</feature>
<evidence type="ECO:0000313" key="8">
    <source>
        <dbReference type="EMBL" id="PSN73752.1"/>
    </source>
</evidence>
<protein>
    <submittedName>
        <fullName evidence="8">MFS general substrate transporter</fullName>
    </submittedName>
</protein>
<feature type="transmembrane region" description="Helical" evidence="7">
    <location>
        <begin position="342"/>
        <end position="363"/>
    </location>
</feature>
<dbReference type="SUPFAM" id="SSF103473">
    <property type="entry name" value="MFS general substrate transporter"/>
    <property type="match status" value="1"/>
</dbReference>
<proteinExistence type="predicted"/>
<dbReference type="Proteomes" id="UP000240883">
    <property type="component" value="Unassembled WGS sequence"/>
</dbReference>